<evidence type="ECO:0000313" key="5">
    <source>
        <dbReference type="Proteomes" id="UP000217076"/>
    </source>
</evidence>
<keyword evidence="5" id="KW-1185">Reference proteome</keyword>
<evidence type="ECO:0000256" key="1">
    <source>
        <dbReference type="ARBA" id="ARBA00017693"/>
    </source>
</evidence>
<organism evidence="4 5">
    <name type="scientific">Roseospirillum parvum</name>
    <dbReference type="NCBI Taxonomy" id="83401"/>
    <lineage>
        <taxon>Bacteria</taxon>
        <taxon>Pseudomonadati</taxon>
        <taxon>Pseudomonadota</taxon>
        <taxon>Alphaproteobacteria</taxon>
        <taxon>Rhodospirillales</taxon>
        <taxon>Rhodospirillaceae</taxon>
        <taxon>Roseospirillum</taxon>
    </lineage>
</organism>
<dbReference type="InterPro" id="IPR007474">
    <property type="entry name" value="ApaG_domain"/>
</dbReference>
<accession>A0A1G7ZHM5</accession>
<dbReference type="InterPro" id="IPR023065">
    <property type="entry name" value="Uncharacterised_ApaG"/>
</dbReference>
<dbReference type="OrthoDB" id="9795226at2"/>
<dbReference type="GO" id="GO:0070987">
    <property type="term" value="P:error-free translesion synthesis"/>
    <property type="evidence" value="ECO:0007669"/>
    <property type="project" value="TreeGrafter"/>
</dbReference>
<evidence type="ECO:0000256" key="2">
    <source>
        <dbReference type="HAMAP-Rule" id="MF_00791"/>
    </source>
</evidence>
<dbReference type="PANTHER" id="PTHR14289:SF16">
    <property type="entry name" value="POLYMERASE DELTA-INTERACTING PROTEIN 2"/>
    <property type="match status" value="1"/>
</dbReference>
<proteinExistence type="inferred from homology"/>
<evidence type="ECO:0000313" key="4">
    <source>
        <dbReference type="EMBL" id="SDH07600.1"/>
    </source>
</evidence>
<dbReference type="Pfam" id="PF04379">
    <property type="entry name" value="DUF525"/>
    <property type="match status" value="1"/>
</dbReference>
<dbReference type="Gene3D" id="2.60.40.1470">
    <property type="entry name" value="ApaG domain"/>
    <property type="match status" value="1"/>
</dbReference>
<dbReference type="AlphaFoldDB" id="A0A1G7ZHM5"/>
<dbReference type="STRING" id="83401.SAMN05421742_10498"/>
<dbReference type="NCBIfam" id="NF003967">
    <property type="entry name" value="PRK05461.1"/>
    <property type="match status" value="1"/>
</dbReference>
<sequence length="130" mass="14086">MYQATTREITVTVQPFYLEDQSAPDESHFVWAYRVTIANDGQDTVQLMARHWRITDALGRLQEVDGPGVVGEQPVLGPGDTFEYTSGCPLSTPSGIMVGSYTMSLAGGDDFEVDIPAFSLDSPHDASAVN</sequence>
<dbReference type="PANTHER" id="PTHR14289">
    <property type="entry name" value="F-BOX ONLY PROTEIN 3"/>
    <property type="match status" value="1"/>
</dbReference>
<dbReference type="HAMAP" id="MF_00791">
    <property type="entry name" value="ApaG"/>
    <property type="match status" value="1"/>
</dbReference>
<gene>
    <name evidence="2" type="primary">apaG</name>
    <name evidence="4" type="ORF">SAMN05421742_10498</name>
</gene>
<dbReference type="SUPFAM" id="SSF110069">
    <property type="entry name" value="ApaG-like"/>
    <property type="match status" value="1"/>
</dbReference>
<dbReference type="Proteomes" id="UP000217076">
    <property type="component" value="Unassembled WGS sequence"/>
</dbReference>
<dbReference type="InterPro" id="IPR036767">
    <property type="entry name" value="ApaG_sf"/>
</dbReference>
<reference evidence="5" key="1">
    <citation type="submission" date="2016-10" db="EMBL/GenBank/DDBJ databases">
        <authorList>
            <person name="Varghese N."/>
            <person name="Submissions S."/>
        </authorList>
    </citation>
    <scope>NUCLEOTIDE SEQUENCE [LARGE SCALE GENOMIC DNA]</scope>
    <source>
        <strain evidence="5">930I</strain>
    </source>
</reference>
<name>A0A1G7ZHM5_9PROT</name>
<feature type="domain" description="ApaG" evidence="3">
    <location>
        <begin position="3"/>
        <end position="127"/>
    </location>
</feature>
<dbReference type="PROSITE" id="PS51087">
    <property type="entry name" value="APAG"/>
    <property type="match status" value="1"/>
</dbReference>
<dbReference type="RefSeq" id="WP_092617748.1">
    <property type="nucleotide sequence ID" value="NZ_FNCV01000004.1"/>
</dbReference>
<dbReference type="EMBL" id="FNCV01000004">
    <property type="protein sequence ID" value="SDH07600.1"/>
    <property type="molecule type" value="Genomic_DNA"/>
</dbReference>
<evidence type="ECO:0000259" key="3">
    <source>
        <dbReference type="PROSITE" id="PS51087"/>
    </source>
</evidence>
<protein>
    <recommendedName>
        <fullName evidence="1 2">Protein ApaG</fullName>
    </recommendedName>
</protein>